<dbReference type="STRING" id="7574.A0A1S3J0R3"/>
<evidence type="ECO:0000313" key="4">
    <source>
        <dbReference type="Proteomes" id="UP000085678"/>
    </source>
</evidence>
<dbReference type="InParanoid" id="A0A1S3J0R3"/>
<dbReference type="PANTHER" id="PTHR13102:SF0">
    <property type="entry name" value="NUCLEOLAR PROTEIN 9"/>
    <property type="match status" value="1"/>
</dbReference>
<feature type="compositionally biased region" description="Basic and acidic residues" evidence="3">
    <location>
        <begin position="136"/>
        <end position="151"/>
    </location>
</feature>
<evidence type="ECO:0000256" key="1">
    <source>
        <dbReference type="ARBA" id="ARBA00022737"/>
    </source>
</evidence>
<reference evidence="5" key="1">
    <citation type="submission" date="2025-08" db="UniProtKB">
        <authorList>
            <consortium name="RefSeq"/>
        </authorList>
    </citation>
    <scope>IDENTIFICATION</scope>
    <source>
        <tissue evidence="5">Gonads</tissue>
    </source>
</reference>
<dbReference type="GeneID" id="106169193"/>
<dbReference type="Gene3D" id="1.25.10.10">
    <property type="entry name" value="Leucine-rich Repeat Variant"/>
    <property type="match status" value="3"/>
</dbReference>
<dbReference type="GO" id="GO:0000472">
    <property type="term" value="P:endonucleolytic cleavage to generate mature 5'-end of SSU-rRNA from (SSU-rRNA, 5.8S rRNA, LSU-rRNA)"/>
    <property type="evidence" value="ECO:0007669"/>
    <property type="project" value="TreeGrafter"/>
</dbReference>
<evidence type="ECO:0000256" key="3">
    <source>
        <dbReference type="SAM" id="MobiDB-lite"/>
    </source>
</evidence>
<dbReference type="PANTHER" id="PTHR13102">
    <property type="entry name" value="NUCLEOLAR PROTEIN 9"/>
    <property type="match status" value="1"/>
</dbReference>
<dbReference type="AlphaFoldDB" id="A0A1S3J0R3"/>
<dbReference type="GO" id="GO:0000480">
    <property type="term" value="P:endonucleolytic cleavage in 5'-ETS of tricistronic rRNA transcript (SSU-rRNA, 5.8S rRNA, LSU-rRNA)"/>
    <property type="evidence" value="ECO:0007669"/>
    <property type="project" value="TreeGrafter"/>
</dbReference>
<dbReference type="Proteomes" id="UP000085678">
    <property type="component" value="Unplaced"/>
</dbReference>
<gene>
    <name evidence="5" type="primary">LOC106169193</name>
</gene>
<feature type="compositionally biased region" description="Basic and acidic residues" evidence="3">
    <location>
        <begin position="645"/>
        <end position="662"/>
    </location>
</feature>
<dbReference type="GO" id="GO:0030686">
    <property type="term" value="C:90S preribosome"/>
    <property type="evidence" value="ECO:0007669"/>
    <property type="project" value="TreeGrafter"/>
</dbReference>
<proteinExistence type="predicted"/>
<dbReference type="KEGG" id="lak:106169193"/>
<feature type="compositionally biased region" description="Acidic residues" evidence="3">
    <location>
        <begin position="126"/>
        <end position="135"/>
    </location>
</feature>
<feature type="repeat" description="Pumilio" evidence="2">
    <location>
        <begin position="331"/>
        <end position="367"/>
    </location>
</feature>
<dbReference type="InterPro" id="IPR040000">
    <property type="entry name" value="NOP9"/>
</dbReference>
<dbReference type="OrthoDB" id="9987665at2759"/>
<dbReference type="SMART" id="SM00025">
    <property type="entry name" value="Pumilio"/>
    <property type="match status" value="7"/>
</dbReference>
<protein>
    <submittedName>
        <fullName evidence="5">Nucleolar protein 9</fullName>
    </submittedName>
</protein>
<dbReference type="FunCoup" id="A0A1S3J0R3">
    <property type="interactions" value="1878"/>
</dbReference>
<dbReference type="GO" id="GO:0030688">
    <property type="term" value="C:preribosome, small subunit precursor"/>
    <property type="evidence" value="ECO:0007669"/>
    <property type="project" value="TreeGrafter"/>
</dbReference>
<name>A0A1S3J0R3_LINAN</name>
<evidence type="ECO:0000313" key="5">
    <source>
        <dbReference type="RefSeq" id="XP_013404032.1"/>
    </source>
</evidence>
<dbReference type="InterPro" id="IPR011989">
    <property type="entry name" value="ARM-like"/>
</dbReference>
<evidence type="ECO:0000256" key="2">
    <source>
        <dbReference type="PROSITE-ProRule" id="PRU00317"/>
    </source>
</evidence>
<dbReference type="InterPro" id="IPR001313">
    <property type="entry name" value="Pumilio_RNA-bd_rpt"/>
</dbReference>
<dbReference type="Pfam" id="PF22493">
    <property type="entry name" value="PUF_NOP9"/>
    <property type="match status" value="1"/>
</dbReference>
<feature type="region of interest" description="Disordered" evidence="3">
    <location>
        <begin position="123"/>
        <end position="151"/>
    </location>
</feature>
<feature type="region of interest" description="Disordered" evidence="3">
    <location>
        <begin position="645"/>
        <end position="699"/>
    </location>
</feature>
<dbReference type="GO" id="GO:0003723">
    <property type="term" value="F:RNA binding"/>
    <property type="evidence" value="ECO:0007669"/>
    <property type="project" value="InterPro"/>
</dbReference>
<dbReference type="InterPro" id="IPR016024">
    <property type="entry name" value="ARM-type_fold"/>
</dbReference>
<feature type="compositionally biased region" description="Basic residues" evidence="3">
    <location>
        <begin position="663"/>
        <end position="687"/>
    </location>
</feature>
<dbReference type="GO" id="GO:0000056">
    <property type="term" value="P:ribosomal small subunit export from nucleus"/>
    <property type="evidence" value="ECO:0007669"/>
    <property type="project" value="TreeGrafter"/>
</dbReference>
<keyword evidence="4" id="KW-1185">Reference proteome</keyword>
<dbReference type="GO" id="GO:0005730">
    <property type="term" value="C:nucleolus"/>
    <property type="evidence" value="ECO:0007669"/>
    <property type="project" value="TreeGrafter"/>
</dbReference>
<dbReference type="RefSeq" id="XP_013404032.1">
    <property type="nucleotide sequence ID" value="XM_013548578.1"/>
</dbReference>
<dbReference type="GO" id="GO:0000447">
    <property type="term" value="P:endonucleolytic cleavage in ITS1 to separate SSU-rRNA from 5.8S rRNA and LSU-rRNA from tricistronic rRNA transcript (SSU-rRNA, 5.8S rRNA, LSU-rRNA)"/>
    <property type="evidence" value="ECO:0007669"/>
    <property type="project" value="TreeGrafter"/>
</dbReference>
<dbReference type="PROSITE" id="PS50302">
    <property type="entry name" value="PUM"/>
    <property type="match status" value="1"/>
</dbReference>
<dbReference type="SUPFAM" id="SSF48371">
    <property type="entry name" value="ARM repeat"/>
    <property type="match status" value="2"/>
</dbReference>
<keyword evidence="1" id="KW-0677">Repeat</keyword>
<sequence length="699" mass="80092">MEADIRSSGTQEKKKRGHIDEHTRGYYRRVSDTLQEGFESSEERDLFLRNVFKQLATEAVTVSQNQTVSRVVENIVQWASGTQLYQILTAFSFDWETVCTNRFASYVTQTIIKVTPQFWNQKVSDSDDETDDDEDAHANIDSEKENEKDKKGKYSTSLRVDFLSLCGHVLENTDTYVEHTYASHIIRTLLEATGAVRVTERIIRSRLSREQMSERNKVTPELVKVEELQPVCQKICARIMEIVLSKPEYFHNHLVVPVVQTVLLVSHKNHPEQCSEYCDRIVSLMMRNKKDGSTQKTAFRAMVLSQVSSHLIEQILELSTEGQYQSLLDTHFLPNLPEWSGHPVGNFVVQRLIKNVHNTSQLKQVFQALQKELENILAHNCCGVVVQLAEACHRLGAKQDKFVKALMKAFHCYSPVERQMKFMSLVTSLTTYEVFFKIEGSDEQDNPQEESSSTSIPMLTEVNYHGSLLVQHLLKYGNPRLLVSSFLDLKPTELQVLACNASGSHIVEAFLHSPTIGEKSQDVLYGRLKGHYVALACHRNGSRTLDSLWAQASLKNRILIAEELIKQESKLRSDRFGQYIYKNCALQNFAHRRREWKEVQTGNIKKRKLFKELLDDKDDVPNKKSKEEQGGDLCLGKMQLSELKDDHKGHGLELHDSHDSSKKTKKKGKNKIKIPIDKKKKQNSRKQKIQEQGSKTKKC</sequence>
<accession>A0A1S3J0R3</accession>
<organism evidence="4 5">
    <name type="scientific">Lingula anatina</name>
    <name type="common">Brachiopod</name>
    <name type="synonym">Lingula unguis</name>
    <dbReference type="NCBI Taxonomy" id="7574"/>
    <lineage>
        <taxon>Eukaryota</taxon>
        <taxon>Metazoa</taxon>
        <taxon>Spiralia</taxon>
        <taxon>Lophotrochozoa</taxon>
        <taxon>Brachiopoda</taxon>
        <taxon>Linguliformea</taxon>
        <taxon>Lingulata</taxon>
        <taxon>Lingulida</taxon>
        <taxon>Linguloidea</taxon>
        <taxon>Lingulidae</taxon>
        <taxon>Lingula</taxon>
    </lineage>
</organism>